<gene>
    <name evidence="2" type="ORF">LCGC14_1396070</name>
</gene>
<dbReference type="Gene3D" id="2.30.130.30">
    <property type="entry name" value="Hypothetical protein"/>
    <property type="match status" value="1"/>
</dbReference>
<sequence>MKALSLWQPWASAISTRAKTIETRHWATSYRGPLAIHAAKRCIKDELSNFDEELLWYGALDRRPLPIPVPYLWEVLPFGAIVAVAELVDCRRTESFGVEINDSLNRFWDSAEIYGWTERDMGDFYPGRFGWVLRDIKPLPEPIPYRGQQGLFEIPDELIL</sequence>
<reference evidence="2" key="1">
    <citation type="journal article" date="2015" name="Nature">
        <title>Complex archaea that bridge the gap between prokaryotes and eukaryotes.</title>
        <authorList>
            <person name="Spang A."/>
            <person name="Saw J.H."/>
            <person name="Jorgensen S.L."/>
            <person name="Zaremba-Niedzwiedzka K."/>
            <person name="Martijn J."/>
            <person name="Lind A.E."/>
            <person name="van Eijk R."/>
            <person name="Schleper C."/>
            <person name="Guy L."/>
            <person name="Ettema T.J."/>
        </authorList>
    </citation>
    <scope>NUCLEOTIDE SEQUENCE</scope>
</reference>
<proteinExistence type="predicted"/>
<dbReference type="InterPro" id="IPR015947">
    <property type="entry name" value="PUA-like_sf"/>
</dbReference>
<dbReference type="EMBL" id="LAZR01009070">
    <property type="protein sequence ID" value="KKM74869.1"/>
    <property type="molecule type" value="Genomic_DNA"/>
</dbReference>
<evidence type="ECO:0000259" key="1">
    <source>
        <dbReference type="Pfam" id="PF04266"/>
    </source>
</evidence>
<evidence type="ECO:0000313" key="2">
    <source>
        <dbReference type="EMBL" id="KKM74869.1"/>
    </source>
</evidence>
<protein>
    <recommendedName>
        <fullName evidence="1">ASCH domain-containing protein</fullName>
    </recommendedName>
</protein>
<name>A0A0F9JYL5_9ZZZZ</name>
<organism evidence="2">
    <name type="scientific">marine sediment metagenome</name>
    <dbReference type="NCBI Taxonomy" id="412755"/>
    <lineage>
        <taxon>unclassified sequences</taxon>
        <taxon>metagenomes</taxon>
        <taxon>ecological metagenomes</taxon>
    </lineage>
</organism>
<dbReference type="Pfam" id="PF04266">
    <property type="entry name" value="ASCH"/>
    <property type="match status" value="1"/>
</dbReference>
<accession>A0A0F9JYL5</accession>
<dbReference type="AlphaFoldDB" id="A0A0F9JYL5"/>
<comment type="caution">
    <text evidence="2">The sequence shown here is derived from an EMBL/GenBank/DDBJ whole genome shotgun (WGS) entry which is preliminary data.</text>
</comment>
<feature type="domain" description="ASCH" evidence="1">
    <location>
        <begin position="4"/>
        <end position="93"/>
    </location>
</feature>
<dbReference type="InterPro" id="IPR007374">
    <property type="entry name" value="ASCH_domain"/>
</dbReference>
<dbReference type="SUPFAM" id="SSF88697">
    <property type="entry name" value="PUA domain-like"/>
    <property type="match status" value="1"/>
</dbReference>